<dbReference type="GO" id="GO:0030246">
    <property type="term" value="F:carbohydrate binding"/>
    <property type="evidence" value="ECO:0007669"/>
    <property type="project" value="InterPro"/>
</dbReference>
<comment type="caution">
    <text evidence="17">The sequence shown here is derived from an EMBL/GenBank/DDBJ whole genome shotgun (WGS) entry which is preliminary data.</text>
</comment>
<dbReference type="InterPro" id="IPR015443">
    <property type="entry name" value="Aldose_1-epimerase"/>
</dbReference>
<dbReference type="InterPro" id="IPR047215">
    <property type="entry name" value="Galactose_mutarotase-like"/>
</dbReference>
<name>A0A366HS64_9BACT</name>
<evidence type="ECO:0000256" key="1">
    <source>
        <dbReference type="ARBA" id="ARBA00001614"/>
    </source>
</evidence>
<dbReference type="PANTHER" id="PTHR10091:SF0">
    <property type="entry name" value="GALACTOSE MUTAROTASE"/>
    <property type="match status" value="1"/>
</dbReference>
<sequence length="386" mass="42015">MMRPKLHNMKHALLFSFAVVATLGLSSCQSVGQAGTSVNSQTWGTTKSGEKVTLYTLRNSRGMEARIMDYGGVIVSLNAPDRDGKFADVVLGFDNLQDYEARSPHFGCITGRYANRIGKGKFTLDGKEYTLAVNNGPNHLHGGKVGFDKKVWKSREISRANGAGVEMTYTSRDMEEGYPGKLDCKVTYVLTNENALEIEYAASTDAPTVVNLTNHSYFNLAGEGSGTITNHVVSINADSFTPTDSGLIPTGQIASVEGTPLDFRSPQRIGARIGSSNTAIRYGQGYDHNYVLNGGSGLKTAARAKDPASGRVLEVLTTEPGVQFYTGNHQKKLTGCKNGHTYDFRTGFCFETQHFPDSPNRPEFPSTVLRPGDTYQHTCIYKFSAE</sequence>
<feature type="signal peptide" evidence="16">
    <location>
        <begin position="1"/>
        <end position="21"/>
    </location>
</feature>
<keyword evidence="11 12" id="KW-0119">Carbohydrate metabolism</keyword>
<dbReference type="Gene3D" id="2.70.98.10">
    <property type="match status" value="1"/>
</dbReference>
<dbReference type="PANTHER" id="PTHR10091">
    <property type="entry name" value="ALDOSE-1-EPIMERASE"/>
    <property type="match status" value="1"/>
</dbReference>
<evidence type="ECO:0000256" key="14">
    <source>
        <dbReference type="PIRSR" id="PIRSR005096-2"/>
    </source>
</evidence>
<feature type="active site" description="Proton donor" evidence="13">
    <location>
        <position position="215"/>
    </location>
</feature>
<dbReference type="SUPFAM" id="SSF74650">
    <property type="entry name" value="Galactose mutarotase-like"/>
    <property type="match status" value="1"/>
</dbReference>
<dbReference type="UniPathway" id="UPA00242"/>
<feature type="binding site" evidence="15">
    <location>
        <begin position="115"/>
        <end position="116"/>
    </location>
    <ligand>
        <name>beta-D-galactose</name>
        <dbReference type="ChEBI" id="CHEBI:27667"/>
    </ligand>
</feature>
<evidence type="ECO:0000256" key="3">
    <source>
        <dbReference type="ARBA" id="ARBA00005028"/>
    </source>
</evidence>
<dbReference type="PIRSF" id="PIRSF005096">
    <property type="entry name" value="GALM"/>
    <property type="match status" value="1"/>
</dbReference>
<evidence type="ECO:0000256" key="15">
    <source>
        <dbReference type="PIRSR" id="PIRSR005096-3"/>
    </source>
</evidence>
<keyword evidence="16" id="KW-0732">Signal</keyword>
<dbReference type="FunFam" id="2.70.98.10:FF:000003">
    <property type="entry name" value="Aldose 1-epimerase"/>
    <property type="match status" value="1"/>
</dbReference>
<feature type="binding site" evidence="14">
    <location>
        <position position="287"/>
    </location>
    <ligand>
        <name>beta-D-galactose</name>
        <dbReference type="ChEBI" id="CHEBI:27667"/>
    </ligand>
</feature>
<evidence type="ECO:0000256" key="13">
    <source>
        <dbReference type="PIRSR" id="PIRSR005096-1"/>
    </source>
</evidence>
<comment type="pathway">
    <text evidence="3 12">Carbohydrate metabolism; hexose metabolism.</text>
</comment>
<dbReference type="AlphaFoldDB" id="A0A366HS64"/>
<dbReference type="PROSITE" id="PS51257">
    <property type="entry name" value="PROKAR_LIPOPROTEIN"/>
    <property type="match status" value="1"/>
</dbReference>
<evidence type="ECO:0000256" key="16">
    <source>
        <dbReference type="SAM" id="SignalP"/>
    </source>
</evidence>
<dbReference type="InterPro" id="IPR011013">
    <property type="entry name" value="Gal_mutarotase_sf_dom"/>
</dbReference>
<evidence type="ECO:0000256" key="4">
    <source>
        <dbReference type="ARBA" id="ARBA00006206"/>
    </source>
</evidence>
<evidence type="ECO:0000256" key="5">
    <source>
        <dbReference type="ARBA" id="ARBA00011245"/>
    </source>
</evidence>
<dbReference type="EC" id="5.1.3.3" evidence="6 12"/>
<evidence type="ECO:0000256" key="10">
    <source>
        <dbReference type="ARBA" id="ARBA00023235"/>
    </source>
</evidence>
<comment type="subunit">
    <text evidence="5">Monomer.</text>
</comment>
<dbReference type="NCBIfam" id="NF008277">
    <property type="entry name" value="PRK11055.1"/>
    <property type="match status" value="1"/>
</dbReference>
<evidence type="ECO:0000256" key="11">
    <source>
        <dbReference type="ARBA" id="ARBA00023277"/>
    </source>
</evidence>
<dbReference type="GO" id="GO:0005737">
    <property type="term" value="C:cytoplasm"/>
    <property type="evidence" value="ECO:0007669"/>
    <property type="project" value="UniProtKB-SubCell"/>
</dbReference>
<dbReference type="InterPro" id="IPR014718">
    <property type="entry name" value="GH-type_carb-bd"/>
</dbReference>
<keyword evidence="8" id="KW-0963">Cytoplasm</keyword>
<dbReference type="GO" id="GO:0004034">
    <property type="term" value="F:aldose 1-epimerase activity"/>
    <property type="evidence" value="ECO:0007669"/>
    <property type="project" value="UniProtKB-EC"/>
</dbReference>
<dbReference type="EMBL" id="QNRR01000002">
    <property type="protein sequence ID" value="RBP46525.1"/>
    <property type="molecule type" value="Genomic_DNA"/>
</dbReference>
<comment type="catalytic activity">
    <reaction evidence="1 12">
        <text>alpha-D-glucose = beta-D-glucose</text>
        <dbReference type="Rhea" id="RHEA:10264"/>
        <dbReference type="ChEBI" id="CHEBI:15903"/>
        <dbReference type="ChEBI" id="CHEBI:17925"/>
        <dbReference type="EC" id="5.1.3.3"/>
    </reaction>
</comment>
<evidence type="ECO:0000256" key="2">
    <source>
        <dbReference type="ARBA" id="ARBA00004496"/>
    </source>
</evidence>
<gene>
    <name evidence="17" type="ORF">DES53_102916</name>
</gene>
<feature type="chain" id="PRO_5016743079" description="Aldose 1-epimerase" evidence="16">
    <location>
        <begin position="22"/>
        <end position="386"/>
    </location>
</feature>
<evidence type="ECO:0000256" key="9">
    <source>
        <dbReference type="ARBA" id="ARBA00022553"/>
    </source>
</evidence>
<dbReference type="GO" id="GO:0033499">
    <property type="term" value="P:galactose catabolic process via UDP-galactose, Leloir pathway"/>
    <property type="evidence" value="ECO:0007669"/>
    <property type="project" value="TreeGrafter"/>
</dbReference>
<keyword evidence="10 12" id="KW-0413">Isomerase</keyword>
<feature type="active site" description="Proton acceptor" evidence="13">
    <location>
        <position position="351"/>
    </location>
</feature>
<evidence type="ECO:0000313" key="17">
    <source>
        <dbReference type="EMBL" id="RBP46525.1"/>
    </source>
</evidence>
<dbReference type="Pfam" id="PF01263">
    <property type="entry name" value="Aldose_epim"/>
    <property type="match status" value="1"/>
</dbReference>
<organism evidence="17 18">
    <name type="scientific">Roseimicrobium gellanilyticum</name>
    <dbReference type="NCBI Taxonomy" id="748857"/>
    <lineage>
        <taxon>Bacteria</taxon>
        <taxon>Pseudomonadati</taxon>
        <taxon>Verrucomicrobiota</taxon>
        <taxon>Verrucomicrobiia</taxon>
        <taxon>Verrucomicrobiales</taxon>
        <taxon>Verrucomicrobiaceae</taxon>
        <taxon>Roseimicrobium</taxon>
    </lineage>
</organism>
<dbReference type="PROSITE" id="PS00545">
    <property type="entry name" value="ALDOSE_1_EPIMERASE"/>
    <property type="match status" value="1"/>
</dbReference>
<dbReference type="Proteomes" id="UP000253426">
    <property type="component" value="Unassembled WGS sequence"/>
</dbReference>
<keyword evidence="9" id="KW-0597">Phosphoprotein</keyword>
<comment type="similarity">
    <text evidence="4 12">Belongs to the aldose epimerase family.</text>
</comment>
<feature type="binding site" evidence="15">
    <location>
        <begin position="215"/>
        <end position="217"/>
    </location>
    <ligand>
        <name>beta-D-galactose</name>
        <dbReference type="ChEBI" id="CHEBI:27667"/>
    </ligand>
</feature>
<dbReference type="GO" id="GO:0006006">
    <property type="term" value="P:glucose metabolic process"/>
    <property type="evidence" value="ECO:0007669"/>
    <property type="project" value="TreeGrafter"/>
</dbReference>
<dbReference type="CDD" id="cd09019">
    <property type="entry name" value="galactose_mutarotase_like"/>
    <property type="match status" value="1"/>
</dbReference>
<reference evidence="17 18" key="1">
    <citation type="submission" date="2018-06" db="EMBL/GenBank/DDBJ databases">
        <title>Genomic Encyclopedia of Type Strains, Phase IV (KMG-IV): sequencing the most valuable type-strain genomes for metagenomic binning, comparative biology and taxonomic classification.</title>
        <authorList>
            <person name="Goeker M."/>
        </authorList>
    </citation>
    <scope>NUCLEOTIDE SEQUENCE [LARGE SCALE GENOMIC DNA]</scope>
    <source>
        <strain evidence="17 18">DSM 25532</strain>
    </source>
</reference>
<proteinExistence type="inferred from homology"/>
<evidence type="ECO:0000256" key="7">
    <source>
        <dbReference type="ARBA" id="ARBA00014165"/>
    </source>
</evidence>
<accession>A0A366HS64</accession>
<keyword evidence="18" id="KW-1185">Reference proteome</keyword>
<evidence type="ECO:0000256" key="6">
    <source>
        <dbReference type="ARBA" id="ARBA00013185"/>
    </source>
</evidence>
<dbReference type="InterPro" id="IPR008183">
    <property type="entry name" value="Aldose_1/G6P_1-epimerase"/>
</dbReference>
<evidence type="ECO:0000313" key="18">
    <source>
        <dbReference type="Proteomes" id="UP000253426"/>
    </source>
</evidence>
<comment type="subcellular location">
    <subcellularLocation>
        <location evidence="2">Cytoplasm</location>
    </subcellularLocation>
</comment>
<evidence type="ECO:0000256" key="8">
    <source>
        <dbReference type="ARBA" id="ARBA00022490"/>
    </source>
</evidence>
<protein>
    <recommendedName>
        <fullName evidence="7 12">Aldose 1-epimerase</fullName>
        <ecNumber evidence="6 12">5.1.3.3</ecNumber>
    </recommendedName>
</protein>
<evidence type="ECO:0000256" key="12">
    <source>
        <dbReference type="PIRNR" id="PIRNR005096"/>
    </source>
</evidence>
<dbReference type="InterPro" id="IPR018052">
    <property type="entry name" value="Ald1_epimerase_CS"/>
</dbReference>